<gene>
    <name evidence="4" type="primary">purN</name>
    <name evidence="6" type="ORF">FB551_0493</name>
</gene>
<dbReference type="InterPro" id="IPR002376">
    <property type="entry name" value="Formyl_transf_N"/>
</dbReference>
<dbReference type="GO" id="GO:0004644">
    <property type="term" value="F:phosphoribosylglycinamide formyltransferase activity"/>
    <property type="evidence" value="ECO:0007669"/>
    <property type="project" value="UniProtKB-UniRule"/>
</dbReference>
<keyword evidence="2 4" id="KW-0808">Transferase</keyword>
<feature type="active site" description="Proton donor" evidence="4">
    <location>
        <position position="130"/>
    </location>
</feature>
<dbReference type="CDD" id="cd08645">
    <property type="entry name" value="FMT_core_GART"/>
    <property type="match status" value="1"/>
</dbReference>
<dbReference type="Pfam" id="PF00551">
    <property type="entry name" value="Formyl_trans_N"/>
    <property type="match status" value="1"/>
</dbReference>
<evidence type="ECO:0000313" key="7">
    <source>
        <dbReference type="Proteomes" id="UP000316437"/>
    </source>
</evidence>
<feature type="binding site" evidence="4">
    <location>
        <position position="128"/>
    </location>
    <ligand>
        <name>(6R)-10-formyltetrahydrofolate</name>
        <dbReference type="ChEBI" id="CHEBI:195366"/>
    </ligand>
</feature>
<evidence type="ECO:0000256" key="3">
    <source>
        <dbReference type="ARBA" id="ARBA00022755"/>
    </source>
</evidence>
<comment type="catalytic activity">
    <reaction evidence="4">
        <text>N(1)-(5-phospho-beta-D-ribosyl)glycinamide + (6R)-10-formyltetrahydrofolate = N(2)-formyl-N(1)-(5-phospho-beta-D-ribosyl)glycinamide + (6S)-5,6,7,8-tetrahydrofolate + H(+)</text>
        <dbReference type="Rhea" id="RHEA:15053"/>
        <dbReference type="ChEBI" id="CHEBI:15378"/>
        <dbReference type="ChEBI" id="CHEBI:57453"/>
        <dbReference type="ChEBI" id="CHEBI:143788"/>
        <dbReference type="ChEBI" id="CHEBI:147286"/>
        <dbReference type="ChEBI" id="CHEBI:195366"/>
        <dbReference type="EC" id="2.1.2.2"/>
    </reaction>
</comment>
<accession>A0A543EGX3</accession>
<evidence type="ECO:0000259" key="5">
    <source>
        <dbReference type="Pfam" id="PF00551"/>
    </source>
</evidence>
<dbReference type="GO" id="GO:0005829">
    <property type="term" value="C:cytosol"/>
    <property type="evidence" value="ECO:0007669"/>
    <property type="project" value="TreeGrafter"/>
</dbReference>
<dbReference type="PANTHER" id="PTHR43369:SF2">
    <property type="entry name" value="PHOSPHORIBOSYLGLYCINAMIDE FORMYLTRANSFERASE"/>
    <property type="match status" value="1"/>
</dbReference>
<dbReference type="NCBIfam" id="TIGR00639">
    <property type="entry name" value="PurN"/>
    <property type="match status" value="1"/>
</dbReference>
<dbReference type="InterPro" id="IPR004607">
    <property type="entry name" value="GART"/>
</dbReference>
<comment type="pathway">
    <text evidence="1 4">Purine metabolism; IMP biosynthesis via de novo pathway; N(2)-formyl-N(1)-(5-phospho-D-ribosyl)glycinamide from N(1)-(5-phospho-D-ribosyl)glycinamide (10-formyl THF route): step 1/1.</text>
</comment>
<comment type="caution">
    <text evidence="6">The sequence shown here is derived from an EMBL/GenBank/DDBJ whole genome shotgun (WGS) entry which is preliminary data.</text>
</comment>
<dbReference type="AlphaFoldDB" id="A0A543EGX3"/>
<dbReference type="EMBL" id="VFPD01000001">
    <property type="protein sequence ID" value="TQM20816.1"/>
    <property type="molecule type" value="Genomic_DNA"/>
</dbReference>
<dbReference type="EC" id="2.1.2.2" evidence="4"/>
<sequence length="214" mass="23448">MPLQSGLVNNIQSLVKVLNLDKANKINMKNIVVLVSGSGTNLQRIIDTIDSGEIRNAKVTLVVADRECFGLERAKNHNIENILIPRGKNFSSELAKVIPENTDLIVLAGFLSILKSEFCENWNGKIINIHPALLPKFGGKGMWGMNVHNAVIEAKEVESGATVHFVTPGIDEGEAILQKSFEVTADDTPETLAQKVHQIEYEIFPLAINKVLGN</sequence>
<dbReference type="Gene3D" id="3.40.50.170">
    <property type="entry name" value="Formyl transferase, N-terminal domain"/>
    <property type="match status" value="1"/>
</dbReference>
<feature type="binding site" evidence="4">
    <location>
        <position position="86"/>
    </location>
    <ligand>
        <name>(6R)-10-formyltetrahydrofolate</name>
        <dbReference type="ChEBI" id="CHEBI:195366"/>
    </ligand>
</feature>
<comment type="similarity">
    <text evidence="4">Belongs to the GART family.</text>
</comment>
<comment type="function">
    <text evidence="4">Catalyzes the transfer of a formyl group from 10-formyltetrahydrofolate to 5-phospho-ribosyl-glycinamide (GAR), producing 5-phospho-ribosyl-N-formylglycinamide (FGAR) and tetrahydrofolate.</text>
</comment>
<dbReference type="UniPathway" id="UPA00074">
    <property type="reaction ID" value="UER00126"/>
</dbReference>
<organism evidence="6 7">
    <name type="scientific">Chryseobacterium aquifrigidense</name>
    <dbReference type="NCBI Taxonomy" id="558021"/>
    <lineage>
        <taxon>Bacteria</taxon>
        <taxon>Pseudomonadati</taxon>
        <taxon>Bacteroidota</taxon>
        <taxon>Flavobacteriia</taxon>
        <taxon>Flavobacteriales</taxon>
        <taxon>Weeksellaceae</taxon>
        <taxon>Chryseobacterium group</taxon>
        <taxon>Chryseobacterium</taxon>
    </lineage>
</organism>
<comment type="caution">
    <text evidence="4">Lacks conserved residue(s) required for the propagation of feature annotation.</text>
</comment>
<keyword evidence="3 4" id="KW-0658">Purine biosynthesis</keyword>
<name>A0A543EGX3_9FLAO</name>
<dbReference type="HAMAP" id="MF_01930">
    <property type="entry name" value="PurN"/>
    <property type="match status" value="1"/>
</dbReference>
<evidence type="ECO:0000313" key="6">
    <source>
        <dbReference type="EMBL" id="TQM20816.1"/>
    </source>
</evidence>
<evidence type="ECO:0000256" key="2">
    <source>
        <dbReference type="ARBA" id="ARBA00022679"/>
    </source>
</evidence>
<protein>
    <recommendedName>
        <fullName evidence="4">Phosphoribosylglycinamide formyltransferase</fullName>
        <ecNumber evidence="4">2.1.2.2</ecNumber>
    </recommendedName>
    <alternativeName>
        <fullName evidence="4">5'-phosphoribosylglycinamide transformylase</fullName>
    </alternativeName>
    <alternativeName>
        <fullName evidence="4">GAR transformylase</fullName>
        <shortName evidence="4">GART</shortName>
    </alternativeName>
</protein>
<dbReference type="Proteomes" id="UP000316437">
    <property type="component" value="Unassembled WGS sequence"/>
</dbReference>
<dbReference type="GO" id="GO:0006189">
    <property type="term" value="P:'de novo' IMP biosynthetic process"/>
    <property type="evidence" value="ECO:0007669"/>
    <property type="project" value="UniProtKB-UniRule"/>
</dbReference>
<proteinExistence type="inferred from homology"/>
<dbReference type="SUPFAM" id="SSF53328">
    <property type="entry name" value="Formyltransferase"/>
    <property type="match status" value="1"/>
</dbReference>
<reference evidence="6 7" key="1">
    <citation type="submission" date="2019-06" db="EMBL/GenBank/DDBJ databases">
        <title>Sorghum-associated microbial communities from plants grown in Nebraska, USA.</title>
        <authorList>
            <person name="Schachtman D."/>
        </authorList>
    </citation>
    <scope>NUCLEOTIDE SEQUENCE [LARGE SCALE GENOMIC DNA]</scope>
    <source>
        <strain evidence="6 7">110</strain>
    </source>
</reference>
<evidence type="ECO:0000256" key="1">
    <source>
        <dbReference type="ARBA" id="ARBA00005054"/>
    </source>
</evidence>
<evidence type="ECO:0000256" key="4">
    <source>
        <dbReference type="HAMAP-Rule" id="MF_01930"/>
    </source>
</evidence>
<feature type="binding site" evidence="4">
    <location>
        <begin position="39"/>
        <end position="41"/>
    </location>
    <ligand>
        <name>N(1)-(5-phospho-beta-D-ribosyl)glycinamide</name>
        <dbReference type="ChEBI" id="CHEBI:143788"/>
    </ligand>
</feature>
<feature type="site" description="Raises pKa of active site His" evidence="4">
    <location>
        <position position="171"/>
    </location>
</feature>
<dbReference type="PANTHER" id="PTHR43369">
    <property type="entry name" value="PHOSPHORIBOSYLGLYCINAMIDE FORMYLTRANSFERASE"/>
    <property type="match status" value="1"/>
</dbReference>
<dbReference type="InterPro" id="IPR036477">
    <property type="entry name" value="Formyl_transf_N_sf"/>
</dbReference>
<feature type="domain" description="Formyl transferase N-terminal" evidence="5">
    <location>
        <begin position="29"/>
        <end position="208"/>
    </location>
</feature>
<keyword evidence="7" id="KW-1185">Reference proteome</keyword>